<dbReference type="Pfam" id="PF05050">
    <property type="entry name" value="Methyltransf_21"/>
    <property type="match status" value="1"/>
</dbReference>
<dbReference type="InterPro" id="IPR052514">
    <property type="entry name" value="SAM-dependent_MTase"/>
</dbReference>
<name>A0ABS0P6D7_9BRAD</name>
<sequence>MIDENLIYDLGAHKGEDTGFYLKKGFKVVAIEAVPEFCSALGQQFSQQVATGQLKILNLAVARTPGNIDFYVNTEHSVWGTANLEWVKRNQMLGAASVQKITAKAERLADIMRDHGIPRYCKIDIEGNDFDALSSLENISEPPRFVSIESEKKNWNDLVREFELLRNLGYSKYKIVDQSLVSLQEPPQPATEGCFQPHRFEQGSSGLFGNELPGRWMDMFEALEVYKGIFRGYALAGDAGIFQGRKSVFRMLGGIQAALVRAAGRKDYHFPDFPPAGWYDTHAAR</sequence>
<dbReference type="EMBL" id="JACEGD010000019">
    <property type="protein sequence ID" value="MBH5388850.1"/>
    <property type="molecule type" value="Genomic_DNA"/>
</dbReference>
<organism evidence="2 3">
    <name type="scientific">Bradyrhizobium diversitatis</name>
    <dbReference type="NCBI Taxonomy" id="2755406"/>
    <lineage>
        <taxon>Bacteria</taxon>
        <taxon>Pseudomonadati</taxon>
        <taxon>Pseudomonadota</taxon>
        <taxon>Alphaproteobacteria</taxon>
        <taxon>Hyphomicrobiales</taxon>
        <taxon>Nitrobacteraceae</taxon>
        <taxon>Bradyrhizobium</taxon>
    </lineage>
</organism>
<dbReference type="GO" id="GO:0008168">
    <property type="term" value="F:methyltransferase activity"/>
    <property type="evidence" value="ECO:0007669"/>
    <property type="project" value="UniProtKB-KW"/>
</dbReference>
<dbReference type="SUPFAM" id="SSF53335">
    <property type="entry name" value="S-adenosyl-L-methionine-dependent methyltransferases"/>
    <property type="match status" value="1"/>
</dbReference>
<feature type="domain" description="Methyltransferase FkbM" evidence="1">
    <location>
        <begin position="9"/>
        <end position="171"/>
    </location>
</feature>
<gene>
    <name evidence="2" type="ORF">H1B27_21515</name>
</gene>
<dbReference type="InterPro" id="IPR006342">
    <property type="entry name" value="FkbM_mtfrase"/>
</dbReference>
<dbReference type="NCBIfam" id="TIGR01444">
    <property type="entry name" value="fkbM_fam"/>
    <property type="match status" value="1"/>
</dbReference>
<keyword evidence="2" id="KW-0808">Transferase</keyword>
<accession>A0ABS0P6D7</accession>
<evidence type="ECO:0000313" key="3">
    <source>
        <dbReference type="Proteomes" id="UP001194539"/>
    </source>
</evidence>
<dbReference type="GO" id="GO:0032259">
    <property type="term" value="P:methylation"/>
    <property type="evidence" value="ECO:0007669"/>
    <property type="project" value="UniProtKB-KW"/>
</dbReference>
<dbReference type="Gene3D" id="3.40.50.150">
    <property type="entry name" value="Vaccinia Virus protein VP39"/>
    <property type="match status" value="1"/>
</dbReference>
<dbReference type="PANTHER" id="PTHR34203">
    <property type="entry name" value="METHYLTRANSFERASE, FKBM FAMILY PROTEIN"/>
    <property type="match status" value="1"/>
</dbReference>
<comment type="caution">
    <text evidence="2">The sequence shown here is derived from an EMBL/GenBank/DDBJ whole genome shotgun (WGS) entry which is preliminary data.</text>
</comment>
<dbReference type="PANTHER" id="PTHR34203:SF15">
    <property type="entry name" value="SLL1173 PROTEIN"/>
    <property type="match status" value="1"/>
</dbReference>
<evidence type="ECO:0000259" key="1">
    <source>
        <dbReference type="Pfam" id="PF05050"/>
    </source>
</evidence>
<dbReference type="Proteomes" id="UP001194539">
    <property type="component" value="Unassembled WGS sequence"/>
</dbReference>
<keyword evidence="2" id="KW-0489">Methyltransferase</keyword>
<protein>
    <submittedName>
        <fullName evidence="2">FkbM family methyltransferase</fullName>
    </submittedName>
</protein>
<keyword evidence="3" id="KW-1185">Reference proteome</keyword>
<dbReference type="InterPro" id="IPR029063">
    <property type="entry name" value="SAM-dependent_MTases_sf"/>
</dbReference>
<reference evidence="2 3" key="1">
    <citation type="submission" date="2020-07" db="EMBL/GenBank/DDBJ databases">
        <title>Bradyrhizobium diversity isolated from nodules of indigenous legumes of Western Australia.</title>
        <authorList>
            <person name="Klepa M.S."/>
        </authorList>
    </citation>
    <scope>NUCLEOTIDE SEQUENCE [LARGE SCALE GENOMIC DNA]</scope>
    <source>
        <strain evidence="2 3">CNPSo 4019</strain>
    </source>
</reference>
<proteinExistence type="predicted"/>
<dbReference type="RefSeq" id="WP_197967438.1">
    <property type="nucleotide sequence ID" value="NZ_JACEGD010000019.1"/>
</dbReference>
<evidence type="ECO:0000313" key="2">
    <source>
        <dbReference type="EMBL" id="MBH5388850.1"/>
    </source>
</evidence>